<dbReference type="InterPro" id="IPR036942">
    <property type="entry name" value="Beta-barrel_TonB_sf"/>
</dbReference>
<evidence type="ECO:0000256" key="3">
    <source>
        <dbReference type="ARBA" id="ARBA00022452"/>
    </source>
</evidence>
<dbReference type="Proteomes" id="UP000676409">
    <property type="component" value="Chromosome"/>
</dbReference>
<keyword evidence="10 11" id="KW-0998">Cell outer membrane</keyword>
<dbReference type="Pfam" id="PF00593">
    <property type="entry name" value="TonB_dep_Rec_b-barrel"/>
    <property type="match status" value="1"/>
</dbReference>
<keyword evidence="5 11" id="KW-0812">Transmembrane</keyword>
<dbReference type="RefSeq" id="WP_211939631.1">
    <property type="nucleotide sequence ID" value="NZ_CP073078.1"/>
</dbReference>
<evidence type="ECO:0000256" key="10">
    <source>
        <dbReference type="ARBA" id="ARBA00023237"/>
    </source>
</evidence>
<dbReference type="InterPro" id="IPR011662">
    <property type="entry name" value="Secretin/TonB_short_N"/>
</dbReference>
<keyword evidence="8 12" id="KW-0798">TonB box</keyword>
<evidence type="ECO:0000256" key="4">
    <source>
        <dbReference type="ARBA" id="ARBA00022496"/>
    </source>
</evidence>
<dbReference type="InterPro" id="IPR012910">
    <property type="entry name" value="Plug_dom"/>
</dbReference>
<dbReference type="SUPFAM" id="SSF56935">
    <property type="entry name" value="Porins"/>
    <property type="match status" value="1"/>
</dbReference>
<reference evidence="15" key="1">
    <citation type="submission" date="2021-04" db="EMBL/GenBank/DDBJ databases">
        <title>The complete genome sequence of Caulobacter sp. S6.</title>
        <authorList>
            <person name="Tang Y."/>
            <person name="Ouyang W."/>
            <person name="Liu Q."/>
            <person name="Huang B."/>
            <person name="Guo Z."/>
            <person name="Lei P."/>
        </authorList>
    </citation>
    <scope>NUCLEOTIDE SEQUENCE</scope>
    <source>
        <strain evidence="15">S6</strain>
    </source>
</reference>
<protein>
    <submittedName>
        <fullName evidence="15">TonB-dependent receptor</fullName>
    </submittedName>
</protein>
<evidence type="ECO:0000256" key="6">
    <source>
        <dbReference type="ARBA" id="ARBA00023004"/>
    </source>
</evidence>
<dbReference type="GO" id="GO:0009279">
    <property type="term" value="C:cell outer membrane"/>
    <property type="evidence" value="ECO:0007669"/>
    <property type="project" value="UniProtKB-SubCell"/>
</dbReference>
<evidence type="ECO:0000256" key="1">
    <source>
        <dbReference type="ARBA" id="ARBA00004571"/>
    </source>
</evidence>
<dbReference type="PROSITE" id="PS52016">
    <property type="entry name" value="TONB_DEPENDENT_REC_3"/>
    <property type="match status" value="1"/>
</dbReference>
<dbReference type="InterPro" id="IPR000531">
    <property type="entry name" value="Beta-barrel_TonB"/>
</dbReference>
<evidence type="ECO:0000256" key="9">
    <source>
        <dbReference type="ARBA" id="ARBA00023136"/>
    </source>
</evidence>
<feature type="chain" id="PRO_5037432785" evidence="13">
    <location>
        <begin position="24"/>
        <end position="830"/>
    </location>
</feature>
<evidence type="ECO:0000256" key="12">
    <source>
        <dbReference type="RuleBase" id="RU003357"/>
    </source>
</evidence>
<dbReference type="EMBL" id="CP073078">
    <property type="protein sequence ID" value="QUD89579.1"/>
    <property type="molecule type" value="Genomic_DNA"/>
</dbReference>
<keyword evidence="9 11" id="KW-0472">Membrane</keyword>
<accession>A0A975IWH0</accession>
<keyword evidence="15" id="KW-0675">Receptor</keyword>
<comment type="subcellular location">
    <subcellularLocation>
        <location evidence="1 11">Cell outer membrane</location>
        <topology evidence="1 11">Multi-pass membrane protein</topology>
    </subcellularLocation>
</comment>
<evidence type="ECO:0000259" key="14">
    <source>
        <dbReference type="SMART" id="SM00965"/>
    </source>
</evidence>
<keyword evidence="16" id="KW-1185">Reference proteome</keyword>
<dbReference type="KEGG" id="caul:KCG34_06775"/>
<dbReference type="Gene3D" id="2.40.170.20">
    <property type="entry name" value="TonB-dependent receptor, beta-barrel domain"/>
    <property type="match status" value="1"/>
</dbReference>
<evidence type="ECO:0000256" key="13">
    <source>
        <dbReference type="SAM" id="SignalP"/>
    </source>
</evidence>
<dbReference type="SMART" id="SM00965">
    <property type="entry name" value="STN"/>
    <property type="match status" value="1"/>
</dbReference>
<dbReference type="PANTHER" id="PTHR32552">
    <property type="entry name" value="FERRICHROME IRON RECEPTOR-RELATED"/>
    <property type="match status" value="1"/>
</dbReference>
<dbReference type="PANTHER" id="PTHR32552:SF81">
    <property type="entry name" value="TONB-DEPENDENT OUTER MEMBRANE RECEPTOR"/>
    <property type="match status" value="1"/>
</dbReference>
<evidence type="ECO:0000256" key="11">
    <source>
        <dbReference type="PROSITE-ProRule" id="PRU01360"/>
    </source>
</evidence>
<keyword evidence="7" id="KW-0406">Ion transport</keyword>
<comment type="similarity">
    <text evidence="11 12">Belongs to the TonB-dependent receptor family.</text>
</comment>
<dbReference type="InterPro" id="IPR039426">
    <property type="entry name" value="TonB-dep_rcpt-like"/>
</dbReference>
<evidence type="ECO:0000313" key="15">
    <source>
        <dbReference type="EMBL" id="QUD89579.1"/>
    </source>
</evidence>
<keyword evidence="6" id="KW-0408">Iron</keyword>
<dbReference type="Gene3D" id="3.55.50.30">
    <property type="match status" value="1"/>
</dbReference>
<dbReference type="AlphaFoldDB" id="A0A975IWH0"/>
<evidence type="ECO:0000256" key="8">
    <source>
        <dbReference type="ARBA" id="ARBA00023077"/>
    </source>
</evidence>
<proteinExistence type="inferred from homology"/>
<keyword evidence="4" id="KW-0410">Iron transport</keyword>
<keyword evidence="13" id="KW-0732">Signal</keyword>
<gene>
    <name evidence="15" type="ORF">KCG34_06775</name>
</gene>
<dbReference type="GO" id="GO:0006826">
    <property type="term" value="P:iron ion transport"/>
    <property type="evidence" value="ECO:0007669"/>
    <property type="project" value="UniProtKB-KW"/>
</dbReference>
<evidence type="ECO:0000313" key="16">
    <source>
        <dbReference type="Proteomes" id="UP000676409"/>
    </source>
</evidence>
<dbReference type="Pfam" id="PF07715">
    <property type="entry name" value="Plug"/>
    <property type="match status" value="1"/>
</dbReference>
<keyword evidence="2 11" id="KW-0813">Transport</keyword>
<sequence>MAKYNSGKASGVRRLLLGGAAMAAGSLWSAVAIAGATHEFNIPPESAAEALKAFAAQTGLQLIFPYDAAAQAKSPGVHGRLSDADAIKTLLSGTGLEIVQINDTTAVVRFQSAAGANTAQGDAAPSQISEIVVTANKRPELLRSISASISAVTAGELETLGAESFSDYLNRVPGVSFNAGAEGYSTATIRGVSTTTENDQGQGTTGYFINDVPLTDPYFSAGTPDIDAFDVDNVTVLRGPQGTLYGSGSLGGVINYQTMKPDLRRYDVHVQSTFEGTQHGSGGGSGKVMVNLPLVEDVLAVRGVFVYRQEPGFIANIGTGQRNVNNTLTRGGRLEATWRPNARTTVNYLYLLQTQDTPDQGYQEPDIAGPYKKNTPTAEPANFTTEIHNIRVDEDLSFATLTLSAAYHRKKELFSQDLTSDIAPIFNGVLSPVPSPSYAGSDGSTFEVRLTSKPGSRIDYLVGLYHDDTRERNFEALDAPNAAANIDSLYGSVYGSTIGQQITSGDQFENDGFIFHGQESALFGEASYHLNDEWKFTFGGRLYDEKSTNRNINQGLFELIASDPANIVTESETSVSSEYSGFTPKGSITWTPSNSFMAYGLVSEGFRFGGGNPTAFGANIPLKFRPDSLMNYEFGSRLTLLNRTLLIDTTLFYINWSNIQVRLDTSTGLGYAANAGRATNYGVEEAVTWRPVRGFALQSNLTYLDATLETPLELPSGLAPKGATLPGASKWTISNTLSYRWEDAPLRPALVLSERYVSRAPGIFGQPGTQQGEYNLVDIRASARVRGIEVTAFVENIGDSHGVATAFNYGQLSQYLVRPRTFGLTFDYKL</sequence>
<organism evidence="15 16">
    <name type="scientific">Phenylobacterium montanum</name>
    <dbReference type="NCBI Taxonomy" id="2823693"/>
    <lineage>
        <taxon>Bacteria</taxon>
        <taxon>Pseudomonadati</taxon>
        <taxon>Pseudomonadota</taxon>
        <taxon>Alphaproteobacteria</taxon>
        <taxon>Caulobacterales</taxon>
        <taxon>Caulobacteraceae</taxon>
        <taxon>Phenylobacterium</taxon>
    </lineage>
</organism>
<keyword evidence="3 11" id="KW-1134">Transmembrane beta strand</keyword>
<name>A0A975IWH0_9CAUL</name>
<evidence type="ECO:0000256" key="5">
    <source>
        <dbReference type="ARBA" id="ARBA00022692"/>
    </source>
</evidence>
<feature type="domain" description="Secretin/TonB short N-terminal" evidence="14">
    <location>
        <begin position="60"/>
        <end position="111"/>
    </location>
</feature>
<evidence type="ECO:0000256" key="7">
    <source>
        <dbReference type="ARBA" id="ARBA00023065"/>
    </source>
</evidence>
<feature type="signal peptide" evidence="13">
    <location>
        <begin position="1"/>
        <end position="23"/>
    </location>
</feature>
<evidence type="ECO:0000256" key="2">
    <source>
        <dbReference type="ARBA" id="ARBA00022448"/>
    </source>
</evidence>